<dbReference type="InterPro" id="IPR005828">
    <property type="entry name" value="MFS_sugar_transport-like"/>
</dbReference>
<feature type="transmembrane region" description="Helical" evidence="8">
    <location>
        <begin position="75"/>
        <end position="99"/>
    </location>
</feature>
<dbReference type="PANTHER" id="PTHR48022">
    <property type="entry name" value="PLASTIDIC GLUCOSE TRANSPORTER 4"/>
    <property type="match status" value="1"/>
</dbReference>
<protein>
    <recommendedName>
        <fullName evidence="9">Major facilitator superfamily (MFS) profile domain-containing protein</fullName>
    </recommendedName>
</protein>
<gene>
    <name evidence="10" type="ORF">NW762_010319</name>
</gene>
<dbReference type="GO" id="GO:0016020">
    <property type="term" value="C:membrane"/>
    <property type="evidence" value="ECO:0007669"/>
    <property type="project" value="UniProtKB-SubCell"/>
</dbReference>
<evidence type="ECO:0000256" key="7">
    <source>
        <dbReference type="RuleBase" id="RU003346"/>
    </source>
</evidence>
<reference evidence="10" key="1">
    <citation type="submission" date="2022-09" db="EMBL/GenBank/DDBJ databases">
        <title>Fusarium specimens isolated from Avocado Roots.</title>
        <authorList>
            <person name="Stajich J."/>
            <person name="Roper C."/>
            <person name="Heimlech-Rivalta G."/>
        </authorList>
    </citation>
    <scope>NUCLEOTIDE SEQUENCE</scope>
    <source>
        <strain evidence="10">CF00136</strain>
    </source>
</reference>
<evidence type="ECO:0000256" key="5">
    <source>
        <dbReference type="ARBA" id="ARBA00022989"/>
    </source>
</evidence>
<dbReference type="InterPro" id="IPR050360">
    <property type="entry name" value="MFS_Sugar_Transporters"/>
</dbReference>
<dbReference type="Proteomes" id="UP001152049">
    <property type="component" value="Unassembled WGS sequence"/>
</dbReference>
<evidence type="ECO:0000256" key="8">
    <source>
        <dbReference type="SAM" id="Phobius"/>
    </source>
</evidence>
<comment type="subcellular location">
    <subcellularLocation>
        <location evidence="1">Membrane</location>
        <topology evidence="1">Multi-pass membrane protein</topology>
    </subcellularLocation>
</comment>
<dbReference type="NCBIfam" id="TIGR00879">
    <property type="entry name" value="SP"/>
    <property type="match status" value="1"/>
</dbReference>
<feature type="transmembrane region" description="Helical" evidence="8">
    <location>
        <begin position="164"/>
        <end position="184"/>
    </location>
</feature>
<dbReference type="PRINTS" id="PR00171">
    <property type="entry name" value="SUGRTRNSPORT"/>
</dbReference>
<keyword evidence="4 8" id="KW-0812">Transmembrane</keyword>
<dbReference type="OrthoDB" id="6612291at2759"/>
<evidence type="ECO:0000256" key="4">
    <source>
        <dbReference type="ARBA" id="ARBA00022692"/>
    </source>
</evidence>
<keyword evidence="6 8" id="KW-0472">Membrane</keyword>
<evidence type="ECO:0000259" key="9">
    <source>
        <dbReference type="PROSITE" id="PS50850"/>
    </source>
</evidence>
<evidence type="ECO:0000313" key="10">
    <source>
        <dbReference type="EMBL" id="KAJ4253921.1"/>
    </source>
</evidence>
<dbReference type="AlphaFoldDB" id="A0A9W8VAZ7"/>
<feature type="transmembrane region" description="Helical" evidence="8">
    <location>
        <begin position="449"/>
        <end position="467"/>
    </location>
</feature>
<dbReference type="InterPro" id="IPR020846">
    <property type="entry name" value="MFS_dom"/>
</dbReference>
<dbReference type="EMBL" id="JAOQAZ010000023">
    <property type="protein sequence ID" value="KAJ4253921.1"/>
    <property type="molecule type" value="Genomic_DNA"/>
</dbReference>
<dbReference type="SUPFAM" id="SSF103473">
    <property type="entry name" value="MFS general substrate transporter"/>
    <property type="match status" value="1"/>
</dbReference>
<evidence type="ECO:0000256" key="2">
    <source>
        <dbReference type="ARBA" id="ARBA00010992"/>
    </source>
</evidence>
<name>A0A9W8VAZ7_9HYPO</name>
<feature type="transmembrane region" description="Helical" evidence="8">
    <location>
        <begin position="378"/>
        <end position="402"/>
    </location>
</feature>
<dbReference type="Gene3D" id="1.20.1250.20">
    <property type="entry name" value="MFS general substrate transporter like domains"/>
    <property type="match status" value="1"/>
</dbReference>
<feature type="transmembrane region" description="Helical" evidence="8">
    <location>
        <begin position="414"/>
        <end position="437"/>
    </location>
</feature>
<feature type="transmembrane region" description="Helical" evidence="8">
    <location>
        <begin position="278"/>
        <end position="297"/>
    </location>
</feature>
<dbReference type="PROSITE" id="PS50850">
    <property type="entry name" value="MFS"/>
    <property type="match status" value="1"/>
</dbReference>
<dbReference type="InterPro" id="IPR036259">
    <property type="entry name" value="MFS_trans_sf"/>
</dbReference>
<feature type="domain" description="Major facilitator superfamily (MFS) profile" evidence="9">
    <location>
        <begin position="30"/>
        <end position="471"/>
    </location>
</feature>
<dbReference type="InterPro" id="IPR003663">
    <property type="entry name" value="Sugar/inositol_transpt"/>
</dbReference>
<feature type="transmembrane region" description="Helical" evidence="8">
    <location>
        <begin position="317"/>
        <end position="337"/>
    </location>
</feature>
<evidence type="ECO:0000256" key="6">
    <source>
        <dbReference type="ARBA" id="ARBA00023136"/>
    </source>
</evidence>
<comment type="similarity">
    <text evidence="2 7">Belongs to the major facilitator superfamily. Sugar transporter (TC 2.A.1.1) family.</text>
</comment>
<feature type="transmembrane region" description="Helical" evidence="8">
    <location>
        <begin position="106"/>
        <end position="125"/>
    </location>
</feature>
<organism evidence="10 11">
    <name type="scientific">Fusarium torreyae</name>
    <dbReference type="NCBI Taxonomy" id="1237075"/>
    <lineage>
        <taxon>Eukaryota</taxon>
        <taxon>Fungi</taxon>
        <taxon>Dikarya</taxon>
        <taxon>Ascomycota</taxon>
        <taxon>Pezizomycotina</taxon>
        <taxon>Sordariomycetes</taxon>
        <taxon>Hypocreomycetidae</taxon>
        <taxon>Hypocreales</taxon>
        <taxon>Nectriaceae</taxon>
        <taxon>Fusarium</taxon>
    </lineage>
</organism>
<dbReference type="GO" id="GO:0005351">
    <property type="term" value="F:carbohydrate:proton symporter activity"/>
    <property type="evidence" value="ECO:0007669"/>
    <property type="project" value="TreeGrafter"/>
</dbReference>
<keyword evidence="3 7" id="KW-0813">Transport</keyword>
<dbReference type="FunFam" id="1.20.1250.20:FF:000078">
    <property type="entry name" value="MFS maltose transporter, putative"/>
    <property type="match status" value="1"/>
</dbReference>
<feature type="transmembrane region" description="Helical" evidence="8">
    <location>
        <begin position="131"/>
        <end position="152"/>
    </location>
</feature>
<proteinExistence type="inferred from homology"/>
<sequence>MAVDIAHDGKPANLSVAQRLKYFNGQLIFVMLYMAFCAFNFGFDVGTFGGVQAMHSFASQFGECDQDNVCALPGWLSSVMSATPFLGKAVGCIVCGYIAERWGRRAAILGICIVSFVGVTLQVSATTAAQFTIGRVITFGMTGMAIVVVPIYSAEVSPKVLRGMFGSTIQVMIIFGSFVSSFITYGTKSMQTKAGWQIPIGLQLAIPAIIFVLLPFLPESPRWLLSKNRRDLAVVNMRKLRKSASEEDIQTEIEALVFAHIHEEKGTWKEVFDKTNRVRTAVAVLAMFGQQITGQAFPSQYGVIFYQSQGYGDKAFLFNVISSVIGMVAVVFTWFSIDSVGRRPTLMFGGFLMGAFLFILGGLGTVNLGSINNHEKGLMVASVMLFTFFYSLSWAPCSYVILSEAASLRLKEKTNLLATTISVLTTFVTSFSTPYLINAKYANLGAKLGFIYGAINFIMVFLVYLFIPELKNRTLEEVDQLFASGAPLRKFGHISTRSATEIYEEEVKKDRVVEDELKRIHIGQKGGADQF</sequence>
<feature type="transmembrane region" description="Helical" evidence="8">
    <location>
        <begin position="196"/>
        <end position="217"/>
    </location>
</feature>
<comment type="caution">
    <text evidence="10">The sequence shown here is derived from an EMBL/GenBank/DDBJ whole genome shotgun (WGS) entry which is preliminary data.</text>
</comment>
<evidence type="ECO:0000256" key="3">
    <source>
        <dbReference type="ARBA" id="ARBA00022448"/>
    </source>
</evidence>
<keyword evidence="5 8" id="KW-1133">Transmembrane helix</keyword>
<dbReference type="PANTHER" id="PTHR48022:SF2">
    <property type="entry name" value="PLASTIDIC GLUCOSE TRANSPORTER 4"/>
    <property type="match status" value="1"/>
</dbReference>
<evidence type="ECO:0000313" key="11">
    <source>
        <dbReference type="Proteomes" id="UP001152049"/>
    </source>
</evidence>
<evidence type="ECO:0000256" key="1">
    <source>
        <dbReference type="ARBA" id="ARBA00004141"/>
    </source>
</evidence>
<feature type="transmembrane region" description="Helical" evidence="8">
    <location>
        <begin position="346"/>
        <end position="366"/>
    </location>
</feature>
<dbReference type="Pfam" id="PF00083">
    <property type="entry name" value="Sugar_tr"/>
    <property type="match status" value="1"/>
</dbReference>
<feature type="transmembrane region" description="Helical" evidence="8">
    <location>
        <begin position="22"/>
        <end position="43"/>
    </location>
</feature>
<keyword evidence="11" id="KW-1185">Reference proteome</keyword>
<accession>A0A9W8VAZ7</accession>